<dbReference type="Gene3D" id="3.40.190.10">
    <property type="entry name" value="Periplasmic binding protein-like II"/>
    <property type="match status" value="2"/>
</dbReference>
<comment type="caution">
    <text evidence="5">The sequence shown here is derived from an EMBL/GenBank/DDBJ whole genome shotgun (WGS) entry which is preliminary data.</text>
</comment>
<gene>
    <name evidence="5" type="ORF">G9U51_04945</name>
</gene>
<feature type="signal peptide" evidence="4">
    <location>
        <begin position="1"/>
        <end position="25"/>
    </location>
</feature>
<dbReference type="InterPro" id="IPR050490">
    <property type="entry name" value="Bact_solute-bd_prot1"/>
</dbReference>
<sequence length="440" mass="46050">MRSPRPRRGVAFGLASALVASMGVAACGSSSSGGAPTLTWYINPDGGGADPTKGGQAQIAKTCTNASGGKYKISIQQLPNSASDQRTQLLRRLAAGDSSMDLMSIDPVFVAEFAEAGYLAPVPAAMEQDFTADRVQSAIDASKWKGKLVAVPFWANTQLLWYRKSVAQKAGLDMSKPVTWEQIIGAAKKTNTKIGVQGKLYEGYTVWISALISGAGGKIVSNPGANYENLKLGVDSQAGKDAAKIINQVATSGVGGPAVGSADETAALNLFQSNSTSGFLVNWPYVYAALSGTTPKIPWLKDVAATEYPQTVAGKTSAPPFGGIELAVGKSSKNPALAYDAIKCITSTKNQAMYMVKTGNPASSKSVFDDPEVKKAFPNGIADVIRTSLQHAVPRPQSQYYGDISTGLQQKFSPPGSVNQSTPGQAQSFILNVLKGKSLL</sequence>
<organism evidence="5 6">
    <name type="scientific">Metallococcus carri</name>
    <dbReference type="NCBI Taxonomy" id="1656884"/>
    <lineage>
        <taxon>Bacteria</taxon>
        <taxon>Bacillati</taxon>
        <taxon>Actinomycetota</taxon>
        <taxon>Actinomycetes</taxon>
        <taxon>Micrococcales</taxon>
        <taxon>Dermacoccaceae</taxon>
        <taxon>Metallococcus</taxon>
    </lineage>
</organism>
<dbReference type="AlphaFoldDB" id="A0A967B0R9"/>
<evidence type="ECO:0000313" key="5">
    <source>
        <dbReference type="EMBL" id="NHN55135.1"/>
    </source>
</evidence>
<dbReference type="InterPro" id="IPR006059">
    <property type="entry name" value="SBP"/>
</dbReference>
<proteinExistence type="inferred from homology"/>
<evidence type="ECO:0000256" key="4">
    <source>
        <dbReference type="SAM" id="SignalP"/>
    </source>
</evidence>
<comment type="similarity">
    <text evidence="1">Belongs to the bacterial solute-binding protein 1 family.</text>
</comment>
<protein>
    <submittedName>
        <fullName evidence="5">Extracellular solute-binding protein</fullName>
    </submittedName>
</protein>
<dbReference type="SUPFAM" id="SSF53850">
    <property type="entry name" value="Periplasmic binding protein-like II"/>
    <property type="match status" value="1"/>
</dbReference>
<accession>A0A967B0R9</accession>
<reference evidence="5" key="1">
    <citation type="submission" date="2020-03" db="EMBL/GenBank/DDBJ databases">
        <title>Draft sequencing of Calidifontibacter sp. DB0510.</title>
        <authorList>
            <person name="Kim D.-U."/>
        </authorList>
    </citation>
    <scope>NUCLEOTIDE SEQUENCE</scope>
    <source>
        <strain evidence="5">DB0510</strain>
    </source>
</reference>
<dbReference type="EMBL" id="JAAOIV010000003">
    <property type="protein sequence ID" value="NHN55135.1"/>
    <property type="molecule type" value="Genomic_DNA"/>
</dbReference>
<evidence type="ECO:0000313" key="6">
    <source>
        <dbReference type="Proteomes" id="UP000744769"/>
    </source>
</evidence>
<dbReference type="PANTHER" id="PTHR43649">
    <property type="entry name" value="ARABINOSE-BINDING PROTEIN-RELATED"/>
    <property type="match status" value="1"/>
</dbReference>
<dbReference type="PROSITE" id="PS51257">
    <property type="entry name" value="PROKAR_LIPOPROTEIN"/>
    <property type="match status" value="1"/>
</dbReference>
<keyword evidence="3 4" id="KW-0732">Signal</keyword>
<keyword evidence="2" id="KW-0813">Transport</keyword>
<dbReference type="RefSeq" id="WP_166194167.1">
    <property type="nucleotide sequence ID" value="NZ_JAAOIV010000003.1"/>
</dbReference>
<evidence type="ECO:0000256" key="2">
    <source>
        <dbReference type="ARBA" id="ARBA00022448"/>
    </source>
</evidence>
<dbReference type="Proteomes" id="UP000744769">
    <property type="component" value="Unassembled WGS sequence"/>
</dbReference>
<evidence type="ECO:0000256" key="3">
    <source>
        <dbReference type="ARBA" id="ARBA00022729"/>
    </source>
</evidence>
<evidence type="ECO:0000256" key="1">
    <source>
        <dbReference type="ARBA" id="ARBA00008520"/>
    </source>
</evidence>
<dbReference type="PANTHER" id="PTHR43649:SF34">
    <property type="entry name" value="ABC TRANSPORTER PERIPLASMIC-BINDING PROTEIN YCJN-RELATED"/>
    <property type="match status" value="1"/>
</dbReference>
<dbReference type="Pfam" id="PF01547">
    <property type="entry name" value="SBP_bac_1"/>
    <property type="match status" value="1"/>
</dbReference>
<name>A0A967B0R9_9MICO</name>
<keyword evidence="6" id="KW-1185">Reference proteome</keyword>
<feature type="chain" id="PRO_5036740618" evidence="4">
    <location>
        <begin position="26"/>
        <end position="440"/>
    </location>
</feature>